<dbReference type="Gene3D" id="3.90.1720.10">
    <property type="entry name" value="endopeptidase domain like (from Nostoc punctiforme)"/>
    <property type="match status" value="1"/>
</dbReference>
<evidence type="ECO:0000256" key="1">
    <source>
        <dbReference type="SAM" id="SignalP"/>
    </source>
</evidence>
<dbReference type="InterPro" id="IPR038765">
    <property type="entry name" value="Papain-like_cys_pep_sf"/>
</dbReference>
<evidence type="ECO:0000313" key="3">
    <source>
        <dbReference type="EMBL" id="TDV56076.1"/>
    </source>
</evidence>
<feature type="chain" id="PRO_5020319655" evidence="1">
    <location>
        <begin position="32"/>
        <end position="203"/>
    </location>
</feature>
<keyword evidence="1" id="KW-0732">Signal</keyword>
<accession>A0A4R7W0N0</accession>
<dbReference type="AlphaFoldDB" id="A0A4R7W0N0"/>
<evidence type="ECO:0000259" key="2">
    <source>
        <dbReference type="Pfam" id="PF05257"/>
    </source>
</evidence>
<dbReference type="InterPro" id="IPR007921">
    <property type="entry name" value="CHAP_dom"/>
</dbReference>
<dbReference type="RefSeq" id="WP_133901366.1">
    <property type="nucleotide sequence ID" value="NZ_SOCP01000002.1"/>
</dbReference>
<dbReference type="OrthoDB" id="9815928at2"/>
<proteinExistence type="predicted"/>
<gene>
    <name evidence="3" type="ORF">CLV71_102137</name>
</gene>
<comment type="caution">
    <text evidence="3">The sequence shown here is derived from an EMBL/GenBank/DDBJ whole genome shotgun (WGS) entry which is preliminary data.</text>
</comment>
<reference evidence="3 4" key="1">
    <citation type="submission" date="2019-03" db="EMBL/GenBank/DDBJ databases">
        <title>Genomic Encyclopedia of Archaeal and Bacterial Type Strains, Phase II (KMG-II): from individual species to whole genera.</title>
        <authorList>
            <person name="Goeker M."/>
        </authorList>
    </citation>
    <scope>NUCLEOTIDE SEQUENCE [LARGE SCALE GENOMIC DNA]</scope>
    <source>
        <strain evidence="3 4">DSM 45499</strain>
    </source>
</reference>
<organism evidence="3 4">
    <name type="scientific">Actinophytocola oryzae</name>
    <dbReference type="NCBI Taxonomy" id="502181"/>
    <lineage>
        <taxon>Bacteria</taxon>
        <taxon>Bacillati</taxon>
        <taxon>Actinomycetota</taxon>
        <taxon>Actinomycetes</taxon>
        <taxon>Pseudonocardiales</taxon>
        <taxon>Pseudonocardiaceae</taxon>
    </lineage>
</organism>
<dbReference type="SUPFAM" id="SSF54001">
    <property type="entry name" value="Cysteine proteinases"/>
    <property type="match status" value="1"/>
</dbReference>
<feature type="signal peptide" evidence="1">
    <location>
        <begin position="1"/>
        <end position="31"/>
    </location>
</feature>
<dbReference type="Proteomes" id="UP000294927">
    <property type="component" value="Unassembled WGS sequence"/>
</dbReference>
<dbReference type="EMBL" id="SOCP01000002">
    <property type="protein sequence ID" value="TDV56076.1"/>
    <property type="molecule type" value="Genomic_DNA"/>
</dbReference>
<dbReference type="PROSITE" id="PS51318">
    <property type="entry name" value="TAT"/>
    <property type="match status" value="1"/>
</dbReference>
<protein>
    <submittedName>
        <fullName evidence="3">CHAP domain-containing protein</fullName>
    </submittedName>
</protein>
<sequence>MPSPTLRRPYLAAAATVAGVASVLLPTAAQAATAATADAHVGTAGPEAAPRAVQASLGDTIAQKAVAELSSGHIGESPAGSNCNYYSGYFGRPCEEWCADFGQYVWKAGGANVGGLSAASASFAAYGRAHGTWHAEPNLAGVKPGDAVLYNLNGSGTYASHVGIVTSINNGTVNVVSGNYHNTVYKHPAQEAGTISGYVHPVA</sequence>
<dbReference type="Pfam" id="PF05257">
    <property type="entry name" value="CHAP"/>
    <property type="match status" value="1"/>
</dbReference>
<name>A0A4R7W0N0_9PSEU</name>
<dbReference type="InterPro" id="IPR006311">
    <property type="entry name" value="TAT_signal"/>
</dbReference>
<keyword evidence="4" id="KW-1185">Reference proteome</keyword>
<feature type="domain" description="Peptidase C51" evidence="2">
    <location>
        <begin position="96"/>
        <end position="179"/>
    </location>
</feature>
<evidence type="ECO:0000313" key="4">
    <source>
        <dbReference type="Proteomes" id="UP000294927"/>
    </source>
</evidence>